<proteinExistence type="predicted"/>
<evidence type="ECO:0000313" key="5">
    <source>
        <dbReference type="EMBL" id="MDQ0316060.1"/>
    </source>
</evidence>
<keyword evidence="5" id="KW-0456">Lyase</keyword>
<evidence type="ECO:0000256" key="3">
    <source>
        <dbReference type="ARBA" id="ARBA00022801"/>
    </source>
</evidence>
<dbReference type="GO" id="GO:0003860">
    <property type="term" value="F:3-hydroxyisobutyryl-CoA hydrolase activity"/>
    <property type="evidence" value="ECO:0007669"/>
    <property type="project" value="UniProtKB-EC"/>
</dbReference>
<sequence>MSEDIRFERHGHSGLVILDRPKALNALSHDMILSLYAKLSEWANDPDLLQVLVTAEGKAFCAGGDIRRIWELGRQDYAAARSFFRDEYRLNALIKRYPKPYVALIDGICMGGGVGLSAHGSHRVASEKLVFAMPETGIGFFPDVGGSFVLSRMPGLTGLHAGLTAGRLDLADSVWAGLVTHPVASEAIPGLVEALLGGAELEPTLTDAVAETGPSALADRQADIDRAYAAESVTDIIAGLEAVSESDWARETAETLRSRSPTSLALAFREIAEAADLSFEECMVMEYRILSRILKGHDFYEGVRALLIDKDGSPDWRPARVEDLDPAAIAAHFDPLDGDDLTLD</sequence>
<dbReference type="Pfam" id="PF16113">
    <property type="entry name" value="ECH_2"/>
    <property type="match status" value="1"/>
</dbReference>
<dbReference type="AlphaFoldDB" id="A0AAE3VQL7"/>
<dbReference type="EC" id="3.1.2.4" evidence="2"/>
<feature type="domain" description="Enoyl-CoA hydratase/isomerase" evidence="4">
    <location>
        <begin position="14"/>
        <end position="333"/>
    </location>
</feature>
<dbReference type="GO" id="GO:0016829">
    <property type="term" value="F:lyase activity"/>
    <property type="evidence" value="ECO:0007669"/>
    <property type="project" value="UniProtKB-KW"/>
</dbReference>
<protein>
    <recommendedName>
        <fullName evidence="2">3-hydroxyisobutyryl-CoA hydrolase</fullName>
        <ecNumber evidence="2">3.1.2.4</ecNumber>
    </recommendedName>
</protein>
<dbReference type="RefSeq" id="WP_306885886.1">
    <property type="nucleotide sequence ID" value="NZ_JAUSUL010000002.1"/>
</dbReference>
<accession>A0AAE3VQL7</accession>
<evidence type="ECO:0000256" key="1">
    <source>
        <dbReference type="ARBA" id="ARBA00001709"/>
    </source>
</evidence>
<evidence type="ECO:0000256" key="2">
    <source>
        <dbReference type="ARBA" id="ARBA00011915"/>
    </source>
</evidence>
<reference evidence="5" key="1">
    <citation type="submission" date="2023-07" db="EMBL/GenBank/DDBJ databases">
        <title>Genomic Encyclopedia of Type Strains, Phase IV (KMG-IV): sequencing the most valuable type-strain genomes for metagenomic binning, comparative biology and taxonomic classification.</title>
        <authorList>
            <person name="Goeker M."/>
        </authorList>
    </citation>
    <scope>NUCLEOTIDE SEQUENCE</scope>
    <source>
        <strain evidence="5">DSM 21202</strain>
    </source>
</reference>
<gene>
    <name evidence="5" type="ORF">J2S73_002517</name>
</gene>
<name>A0AAE3VQL7_9HYPH</name>
<dbReference type="NCBIfam" id="NF004127">
    <property type="entry name" value="PRK05617.1"/>
    <property type="match status" value="1"/>
</dbReference>
<dbReference type="Proteomes" id="UP001229244">
    <property type="component" value="Unassembled WGS sequence"/>
</dbReference>
<keyword evidence="3" id="KW-0378">Hydrolase</keyword>
<dbReference type="GO" id="GO:0006574">
    <property type="term" value="P:L-valine catabolic process"/>
    <property type="evidence" value="ECO:0007669"/>
    <property type="project" value="TreeGrafter"/>
</dbReference>
<comment type="caution">
    <text evidence="5">The sequence shown here is derived from an EMBL/GenBank/DDBJ whole genome shotgun (WGS) entry which is preliminary data.</text>
</comment>
<dbReference type="PANTHER" id="PTHR43176:SF3">
    <property type="entry name" value="3-HYDROXYISOBUTYRYL-COA HYDROLASE, MITOCHONDRIAL"/>
    <property type="match status" value="1"/>
</dbReference>
<dbReference type="Gene3D" id="3.90.226.10">
    <property type="entry name" value="2-enoyl-CoA Hydratase, Chain A, domain 1"/>
    <property type="match status" value="1"/>
</dbReference>
<keyword evidence="6" id="KW-1185">Reference proteome</keyword>
<dbReference type="InterPro" id="IPR029045">
    <property type="entry name" value="ClpP/crotonase-like_dom_sf"/>
</dbReference>
<evidence type="ECO:0000259" key="4">
    <source>
        <dbReference type="Pfam" id="PF16113"/>
    </source>
</evidence>
<comment type="catalytic activity">
    <reaction evidence="1">
        <text>3-hydroxy-2-methylpropanoyl-CoA + H2O = 3-hydroxy-2-methylpropanoate + CoA + H(+)</text>
        <dbReference type="Rhea" id="RHEA:20888"/>
        <dbReference type="ChEBI" id="CHEBI:11805"/>
        <dbReference type="ChEBI" id="CHEBI:15377"/>
        <dbReference type="ChEBI" id="CHEBI:15378"/>
        <dbReference type="ChEBI" id="CHEBI:57287"/>
        <dbReference type="ChEBI" id="CHEBI:57340"/>
        <dbReference type="EC" id="3.1.2.4"/>
    </reaction>
</comment>
<dbReference type="PANTHER" id="PTHR43176">
    <property type="entry name" value="3-HYDROXYISOBUTYRYL-COA HYDROLASE-RELATED"/>
    <property type="match status" value="1"/>
</dbReference>
<dbReference type="SUPFAM" id="SSF52096">
    <property type="entry name" value="ClpP/crotonase"/>
    <property type="match status" value="1"/>
</dbReference>
<organism evidence="5 6">
    <name type="scientific">Amorphus orientalis</name>
    <dbReference type="NCBI Taxonomy" id="649198"/>
    <lineage>
        <taxon>Bacteria</taxon>
        <taxon>Pseudomonadati</taxon>
        <taxon>Pseudomonadota</taxon>
        <taxon>Alphaproteobacteria</taxon>
        <taxon>Hyphomicrobiales</taxon>
        <taxon>Amorphaceae</taxon>
        <taxon>Amorphus</taxon>
    </lineage>
</organism>
<dbReference type="EMBL" id="JAUSUL010000002">
    <property type="protein sequence ID" value="MDQ0316060.1"/>
    <property type="molecule type" value="Genomic_DNA"/>
</dbReference>
<evidence type="ECO:0000313" key="6">
    <source>
        <dbReference type="Proteomes" id="UP001229244"/>
    </source>
</evidence>
<dbReference type="InterPro" id="IPR032259">
    <property type="entry name" value="HIBYL-CoA-H"/>
</dbReference>
<dbReference type="InterPro" id="IPR045004">
    <property type="entry name" value="ECH_dom"/>
</dbReference>
<dbReference type="CDD" id="cd06558">
    <property type="entry name" value="crotonase-like"/>
    <property type="match status" value="1"/>
</dbReference>